<dbReference type="PROSITE" id="PS50125">
    <property type="entry name" value="GUANYLATE_CYCLASE_2"/>
    <property type="match status" value="1"/>
</dbReference>
<dbReference type="SUPFAM" id="SSF55073">
    <property type="entry name" value="Nucleotide cyclase"/>
    <property type="match status" value="1"/>
</dbReference>
<dbReference type="InterPro" id="IPR029787">
    <property type="entry name" value="Nucleotide_cyclase"/>
</dbReference>
<evidence type="ECO:0000259" key="1">
    <source>
        <dbReference type="PROSITE" id="PS50125"/>
    </source>
</evidence>
<dbReference type="PANTHER" id="PTHR43081:SF1">
    <property type="entry name" value="ADENYLATE CYCLASE, TERMINAL-DIFFERENTIATION SPECIFIC"/>
    <property type="match status" value="1"/>
</dbReference>
<dbReference type="GO" id="GO:0006171">
    <property type="term" value="P:cAMP biosynthetic process"/>
    <property type="evidence" value="ECO:0007669"/>
    <property type="project" value="TreeGrafter"/>
</dbReference>
<feature type="non-terminal residue" evidence="2">
    <location>
        <position position="1"/>
    </location>
</feature>
<gene>
    <name evidence="2" type="ORF">LCGC14_2583540</name>
</gene>
<evidence type="ECO:0000313" key="2">
    <source>
        <dbReference type="EMBL" id="KKL07684.1"/>
    </source>
</evidence>
<reference evidence="2" key="1">
    <citation type="journal article" date="2015" name="Nature">
        <title>Complex archaea that bridge the gap between prokaryotes and eukaryotes.</title>
        <authorList>
            <person name="Spang A."/>
            <person name="Saw J.H."/>
            <person name="Jorgensen S.L."/>
            <person name="Zaremba-Niedzwiedzka K."/>
            <person name="Martijn J."/>
            <person name="Lind A.E."/>
            <person name="van Eijk R."/>
            <person name="Schleper C."/>
            <person name="Guy L."/>
            <person name="Ettema T.J."/>
        </authorList>
    </citation>
    <scope>NUCLEOTIDE SEQUENCE</scope>
</reference>
<accession>A0A0F9ADM5</accession>
<dbReference type="PANTHER" id="PTHR43081">
    <property type="entry name" value="ADENYLATE CYCLASE, TERMINAL-DIFFERENTIATION SPECIFIC-RELATED"/>
    <property type="match status" value="1"/>
</dbReference>
<sequence>EKSFLRNAFSHYLSTDVINELITDPEKLNLGGEKKYLTAMFTDVRGFSTVSEDLDPTDLVKLLNAYLTDMSDIILDQKGTIDKYEGDAIISFFGAPVARIHSAYRRCTSRPDHRQLSGHIDTQMAGRPFGRGLARSMLAEHLPVEPFARRPKTADRARVGV</sequence>
<comment type="caution">
    <text evidence="2">The sequence shown here is derived from an EMBL/GenBank/DDBJ whole genome shotgun (WGS) entry which is preliminary data.</text>
</comment>
<dbReference type="AlphaFoldDB" id="A0A0F9ADM5"/>
<dbReference type="CDD" id="cd07302">
    <property type="entry name" value="CHD"/>
    <property type="match status" value="1"/>
</dbReference>
<dbReference type="Pfam" id="PF00211">
    <property type="entry name" value="Guanylate_cyc"/>
    <property type="match status" value="1"/>
</dbReference>
<feature type="domain" description="Guanylate cyclase" evidence="1">
    <location>
        <begin position="38"/>
        <end position="99"/>
    </location>
</feature>
<proteinExistence type="predicted"/>
<name>A0A0F9ADM5_9ZZZZ</name>
<dbReference type="GO" id="GO:0035556">
    <property type="term" value="P:intracellular signal transduction"/>
    <property type="evidence" value="ECO:0007669"/>
    <property type="project" value="InterPro"/>
</dbReference>
<organism evidence="2">
    <name type="scientific">marine sediment metagenome</name>
    <dbReference type="NCBI Taxonomy" id="412755"/>
    <lineage>
        <taxon>unclassified sequences</taxon>
        <taxon>metagenomes</taxon>
        <taxon>ecological metagenomes</taxon>
    </lineage>
</organism>
<dbReference type="InterPro" id="IPR050697">
    <property type="entry name" value="Adenylyl/Guanylyl_Cyclase_3/4"/>
</dbReference>
<dbReference type="Gene3D" id="3.30.70.1230">
    <property type="entry name" value="Nucleotide cyclase"/>
    <property type="match status" value="1"/>
</dbReference>
<dbReference type="InterPro" id="IPR001054">
    <property type="entry name" value="A/G_cyclase"/>
</dbReference>
<protein>
    <recommendedName>
        <fullName evidence="1">Guanylate cyclase domain-containing protein</fullName>
    </recommendedName>
</protein>
<dbReference type="EMBL" id="LAZR01043187">
    <property type="protein sequence ID" value="KKL07684.1"/>
    <property type="molecule type" value="Genomic_DNA"/>
</dbReference>